<dbReference type="RefSeq" id="WP_270074538.1">
    <property type="nucleotide sequence ID" value="NZ_JAJAQC010000053.1"/>
</dbReference>
<dbReference type="EMBL" id="JAJAQC010000053">
    <property type="protein sequence ID" value="MDA0567290.1"/>
    <property type="molecule type" value="Genomic_DNA"/>
</dbReference>
<evidence type="ECO:0000313" key="3">
    <source>
        <dbReference type="EMBL" id="MDA0567290.1"/>
    </source>
</evidence>
<comment type="caution">
    <text evidence="3">The sequence shown here is derived from an EMBL/GenBank/DDBJ whole genome shotgun (WGS) entry which is preliminary data.</text>
</comment>
<feature type="transmembrane region" description="Helical" evidence="2">
    <location>
        <begin position="12"/>
        <end position="30"/>
    </location>
</feature>
<dbReference type="AlphaFoldDB" id="A0A9X3NUU5"/>
<protein>
    <submittedName>
        <fullName evidence="3">Uncharacterized protein</fullName>
    </submittedName>
</protein>
<evidence type="ECO:0000313" key="4">
    <source>
        <dbReference type="Proteomes" id="UP001140076"/>
    </source>
</evidence>
<evidence type="ECO:0000256" key="1">
    <source>
        <dbReference type="SAM" id="MobiDB-lite"/>
    </source>
</evidence>
<sequence>MPKSLSEGQQRLVFGALVVALVACGIYLSVAGIPGGGSDSATDPNGSTGAERGQDTDQPAAVAPSPIPATAAEDMRVLDWFPFTEDEFKAAAATAQGFAEAYGTIDYSESPEAYFQSMEELATEEYAQTLAQSSGAGAHWQEMREQEAVAEGRANVESVRSFDDRSIVFVLTVQSITEGEGGATEDLGEYSVTVMEDGGEWRVFDFQPADAGNLGDR</sequence>
<accession>A0A9X3NUU5</accession>
<gene>
    <name evidence="3" type="ORF">LG943_23650</name>
</gene>
<keyword evidence="2" id="KW-0812">Transmembrane</keyword>
<feature type="compositionally biased region" description="Polar residues" evidence="1">
    <location>
        <begin position="39"/>
        <end position="48"/>
    </location>
</feature>
<keyword evidence="2" id="KW-1133">Transmembrane helix</keyword>
<keyword evidence="2" id="KW-0472">Membrane</keyword>
<proteinExistence type="predicted"/>
<keyword evidence="4" id="KW-1185">Reference proteome</keyword>
<evidence type="ECO:0000256" key="2">
    <source>
        <dbReference type="SAM" id="Phobius"/>
    </source>
</evidence>
<reference evidence="3" key="1">
    <citation type="submission" date="2021-10" db="EMBL/GenBank/DDBJ databases">
        <title>Streptomonospora sp. nov., isolated from mangrove soil.</title>
        <authorList>
            <person name="Chen X."/>
            <person name="Ge X."/>
            <person name="Liu W."/>
        </authorList>
    </citation>
    <scope>NUCLEOTIDE SEQUENCE</scope>
    <source>
        <strain evidence="3">S1-112</strain>
    </source>
</reference>
<dbReference type="PROSITE" id="PS51257">
    <property type="entry name" value="PROKAR_LIPOPROTEIN"/>
    <property type="match status" value="1"/>
</dbReference>
<name>A0A9X3NUU5_9ACTN</name>
<organism evidence="3 4">
    <name type="scientific">Streptomonospora mangrovi</name>
    <dbReference type="NCBI Taxonomy" id="2883123"/>
    <lineage>
        <taxon>Bacteria</taxon>
        <taxon>Bacillati</taxon>
        <taxon>Actinomycetota</taxon>
        <taxon>Actinomycetes</taxon>
        <taxon>Streptosporangiales</taxon>
        <taxon>Nocardiopsidaceae</taxon>
        <taxon>Streptomonospora</taxon>
    </lineage>
</organism>
<dbReference type="Proteomes" id="UP001140076">
    <property type="component" value="Unassembled WGS sequence"/>
</dbReference>
<feature type="region of interest" description="Disordered" evidence="1">
    <location>
        <begin position="35"/>
        <end position="65"/>
    </location>
</feature>